<evidence type="ECO:0000256" key="2">
    <source>
        <dbReference type="ARBA" id="ARBA00023125"/>
    </source>
</evidence>
<evidence type="ECO:0000256" key="1">
    <source>
        <dbReference type="ARBA" id="ARBA00023015"/>
    </source>
</evidence>
<dbReference type="SUPFAM" id="SSF52540">
    <property type="entry name" value="P-loop containing nucleoside triphosphate hydrolases"/>
    <property type="match status" value="1"/>
</dbReference>
<organism evidence="5 6">
    <name type="scientific">Leadbettera azotonutricia (strain ATCC BAA-888 / DSM 13862 / ZAS-9)</name>
    <name type="common">Treponema azotonutricium</name>
    <dbReference type="NCBI Taxonomy" id="545695"/>
    <lineage>
        <taxon>Bacteria</taxon>
        <taxon>Pseudomonadati</taxon>
        <taxon>Spirochaetota</taxon>
        <taxon>Spirochaetia</taxon>
        <taxon>Spirochaetales</taxon>
        <taxon>Breznakiellaceae</taxon>
        <taxon>Leadbettera</taxon>
    </lineage>
</organism>
<dbReference type="GO" id="GO:0006355">
    <property type="term" value="P:regulation of DNA-templated transcription"/>
    <property type="evidence" value="ECO:0007669"/>
    <property type="project" value="InterPro"/>
</dbReference>
<dbReference type="PANTHER" id="PTHR44688:SF16">
    <property type="entry name" value="DNA-BINDING TRANSCRIPTIONAL ACTIVATOR DEVR_DOSR"/>
    <property type="match status" value="1"/>
</dbReference>
<dbReference type="PANTHER" id="PTHR44688">
    <property type="entry name" value="DNA-BINDING TRANSCRIPTIONAL ACTIVATOR DEVR_DOSR"/>
    <property type="match status" value="1"/>
</dbReference>
<evidence type="ECO:0000313" key="5">
    <source>
        <dbReference type="EMBL" id="AEF82946.1"/>
    </source>
</evidence>
<dbReference type="Gene3D" id="1.25.40.10">
    <property type="entry name" value="Tetratricopeptide repeat domain"/>
    <property type="match status" value="1"/>
</dbReference>
<dbReference type="eggNOG" id="COG2909">
    <property type="taxonomic scope" value="Bacteria"/>
</dbReference>
<dbReference type="EMBL" id="CP001841">
    <property type="protein sequence ID" value="AEF82946.1"/>
    <property type="molecule type" value="Genomic_DNA"/>
</dbReference>
<dbReference type="InterPro" id="IPR036388">
    <property type="entry name" value="WH-like_DNA-bd_sf"/>
</dbReference>
<dbReference type="SUPFAM" id="SSF48452">
    <property type="entry name" value="TPR-like"/>
    <property type="match status" value="1"/>
</dbReference>
<evidence type="ECO:0000259" key="4">
    <source>
        <dbReference type="PROSITE" id="PS50043"/>
    </source>
</evidence>
<dbReference type="PROSITE" id="PS50043">
    <property type="entry name" value="HTH_LUXR_2"/>
    <property type="match status" value="1"/>
</dbReference>
<name>F5YE04_LEAAZ</name>
<dbReference type="GO" id="GO:0003677">
    <property type="term" value="F:DNA binding"/>
    <property type="evidence" value="ECO:0007669"/>
    <property type="project" value="UniProtKB-KW"/>
</dbReference>
<dbReference type="KEGG" id="taz:TREAZ_1551"/>
<keyword evidence="1" id="KW-0805">Transcription regulation</keyword>
<keyword evidence="2" id="KW-0238">DNA-binding</keyword>
<dbReference type="Pfam" id="PF00196">
    <property type="entry name" value="GerE"/>
    <property type="match status" value="1"/>
</dbReference>
<accession>F5YE04</accession>
<dbReference type="AlphaFoldDB" id="F5YE04"/>
<dbReference type="PRINTS" id="PR00038">
    <property type="entry name" value="HTHLUXR"/>
</dbReference>
<dbReference type="SMART" id="SM00421">
    <property type="entry name" value="HTH_LUXR"/>
    <property type="match status" value="1"/>
</dbReference>
<dbReference type="Pfam" id="PF17874">
    <property type="entry name" value="TPR_MalT"/>
    <property type="match status" value="1"/>
</dbReference>
<keyword evidence="6" id="KW-1185">Reference proteome</keyword>
<dbReference type="Gene3D" id="1.10.10.10">
    <property type="entry name" value="Winged helix-like DNA-binding domain superfamily/Winged helix DNA-binding domain"/>
    <property type="match status" value="1"/>
</dbReference>
<dbReference type="Proteomes" id="UP000009222">
    <property type="component" value="Chromosome"/>
</dbReference>
<dbReference type="STRING" id="545695.TREAZ_1551"/>
<evidence type="ECO:0000256" key="3">
    <source>
        <dbReference type="ARBA" id="ARBA00023163"/>
    </source>
</evidence>
<dbReference type="SUPFAM" id="SSF46894">
    <property type="entry name" value="C-terminal effector domain of the bipartite response regulators"/>
    <property type="match status" value="1"/>
</dbReference>
<gene>
    <name evidence="5" type="ordered locus">TREAZ_1551</name>
</gene>
<sequence length="836" mass="96240">MITKNLIERPGLGHLLEEAIQRPVVTVIAGAGYGKTQAVYAFIKTQPVQAVWVQLSERDNIPERFWENFTAAVSSINPDSAARLRSESFPESERQFERYVAIPKEDIDPRQKYIFVYDDFHLLKDKRVLRYLEHSVTSPFPNISSILISRNEIPINLMSLKSRGMVAEITQEDLRFSREETEDYFCLRKIKFPPQIVDEICRDTEGWAFAIHLSALSARDDEAYAPRALRSNIFKLIESEVMAKIPADLKKFCIKLSLIDYWAPELLKELAHDTGLDEKIETIGPFIRFDTYLNSWMIHHLFLEYLQEFQNKLMEEEKIDIWDTAAKWCANNNRQVDALIYYEKAGNYNDIAALLFAMPLMLPSRIAKLLLEILERTPDDIYQKHPILFIIRSRTLNSMGLYSKTKSELEEIIPGLEKKKDQLGYRILMGCYINLGFSCILNVSCTGDYNFVHYFEKAEQYRKLCGHVSGLPVSVASVGSYVISIKNPEREEFEHYINNLTAIIPYTVSVMAGCLYGCDDLARGELAFFSMELETAEMDLLKALAKAREKDQYEIENCCLYYLLRIYLCRGRLDEKEKIFKQLDAILEKPFYLNRVMHYDIVMGWYYAHTGQAEKVPLWLKDEFEENDLLSRSRELEILVKAKYHFAERHYPTALAALENIKEDNLFLGRIETRVLEACCCYRLDDKKGAFKSLKAAYELASPAGLIMPFAELGKDMRTLTGAAIKENVLPLEWLEKIHRASSAYAKKIHLFNENSQGANRQNTLQNKLMYPPLSPRERDVLIWLSQGLTREEIAVASTLSPNTIKSTIRSIYNKLGAVNRADAIRLGIDAGIIKS</sequence>
<reference evidence="6" key="1">
    <citation type="submission" date="2009-12" db="EMBL/GenBank/DDBJ databases">
        <title>Complete sequence of Treponema azotonutricium strain ZAS-9.</title>
        <authorList>
            <person name="Tetu S.G."/>
            <person name="Matson E."/>
            <person name="Ren Q."/>
            <person name="Seshadri R."/>
            <person name="Elbourne L."/>
            <person name="Hassan K.A."/>
            <person name="Durkin A."/>
            <person name="Radune D."/>
            <person name="Mohamoud Y."/>
            <person name="Shay R."/>
            <person name="Jin S."/>
            <person name="Zhang X."/>
            <person name="Lucey K."/>
            <person name="Ballor N.R."/>
            <person name="Ottesen E."/>
            <person name="Rosenthal R."/>
            <person name="Allen A."/>
            <person name="Leadbetter J.R."/>
            <person name="Paulsen I.T."/>
        </authorList>
    </citation>
    <scope>NUCLEOTIDE SEQUENCE [LARGE SCALE GENOMIC DNA]</scope>
    <source>
        <strain evidence="6">ATCC BAA-888 / DSM 13862 / ZAS-9</strain>
    </source>
</reference>
<reference evidence="5 6" key="2">
    <citation type="journal article" date="2011" name="ISME J.">
        <title>RNA-seq reveals cooperative metabolic interactions between two termite-gut spirochete species in co-culture.</title>
        <authorList>
            <person name="Rosenthal A.Z."/>
            <person name="Matson E.G."/>
            <person name="Eldar A."/>
            <person name="Leadbetter J.R."/>
        </authorList>
    </citation>
    <scope>NUCLEOTIDE SEQUENCE [LARGE SCALE GENOMIC DNA]</scope>
    <source>
        <strain evidence="6">ATCC BAA-888 / DSM 13862 / ZAS-9</strain>
    </source>
</reference>
<keyword evidence="3" id="KW-0804">Transcription</keyword>
<dbReference type="InterPro" id="IPR016032">
    <property type="entry name" value="Sig_transdc_resp-reg_C-effctor"/>
</dbReference>
<dbReference type="InterPro" id="IPR027417">
    <property type="entry name" value="P-loop_NTPase"/>
</dbReference>
<dbReference type="HOGENOM" id="CLU_006325_4_0_12"/>
<dbReference type="CDD" id="cd06170">
    <property type="entry name" value="LuxR_C_like"/>
    <property type="match status" value="1"/>
</dbReference>
<dbReference type="InterPro" id="IPR000792">
    <property type="entry name" value="Tscrpt_reg_LuxR_C"/>
</dbReference>
<dbReference type="InterPro" id="IPR041617">
    <property type="entry name" value="TPR_MalT"/>
</dbReference>
<dbReference type="InterPro" id="IPR011990">
    <property type="entry name" value="TPR-like_helical_dom_sf"/>
</dbReference>
<feature type="domain" description="HTH luxR-type" evidence="4">
    <location>
        <begin position="772"/>
        <end position="832"/>
    </location>
</feature>
<dbReference type="InParanoid" id="F5YE04"/>
<dbReference type="RefSeq" id="WP_015710466.1">
    <property type="nucleotide sequence ID" value="NC_015577.1"/>
</dbReference>
<dbReference type="OrthoDB" id="9789465at2"/>
<protein>
    <submittedName>
        <fullName evidence="5">Transcriptional regulator, LuxR family protein</fullName>
    </submittedName>
</protein>
<evidence type="ECO:0000313" key="6">
    <source>
        <dbReference type="Proteomes" id="UP000009222"/>
    </source>
</evidence>
<proteinExistence type="predicted"/>